<dbReference type="PROSITE" id="PS00874">
    <property type="entry name" value="T2SP_F"/>
    <property type="match status" value="1"/>
</dbReference>
<evidence type="ECO:0000313" key="12">
    <source>
        <dbReference type="EMBL" id="AAW74839.1"/>
    </source>
</evidence>
<comment type="subcellular location">
    <subcellularLocation>
        <location evidence="1 9">Cell inner membrane</location>
        <topology evidence="1 9">Multi-pass membrane protein</topology>
    </subcellularLocation>
</comment>
<keyword evidence="13" id="KW-1185">Reference proteome</keyword>
<evidence type="ECO:0000256" key="3">
    <source>
        <dbReference type="ARBA" id="ARBA00022448"/>
    </source>
</evidence>
<feature type="transmembrane region" description="Helical" evidence="10">
    <location>
        <begin position="254"/>
        <end position="276"/>
    </location>
</feature>
<dbReference type="Pfam" id="PF00482">
    <property type="entry name" value="T2SSF"/>
    <property type="match status" value="2"/>
</dbReference>
<accession>Q5H2I2</accession>
<evidence type="ECO:0000256" key="6">
    <source>
        <dbReference type="ARBA" id="ARBA00022692"/>
    </source>
</evidence>
<evidence type="ECO:0000256" key="2">
    <source>
        <dbReference type="ARBA" id="ARBA00005745"/>
    </source>
</evidence>
<keyword evidence="4" id="KW-1003">Cell membrane</keyword>
<gene>
    <name evidence="12" type="primary">pilC</name>
    <name evidence="12" type="ordered locus">XOO1585</name>
</gene>
<dbReference type="PANTHER" id="PTHR30012">
    <property type="entry name" value="GENERAL SECRETION PATHWAY PROTEIN"/>
    <property type="match status" value="1"/>
</dbReference>
<keyword evidence="6 9" id="KW-0812">Transmembrane</keyword>
<name>Q5H2I2_XANOR</name>
<dbReference type="InterPro" id="IPR018076">
    <property type="entry name" value="T2SS_GspF_dom"/>
</dbReference>
<proteinExistence type="inferred from homology"/>
<dbReference type="PANTHER" id="PTHR30012:SF7">
    <property type="entry name" value="PROTEIN TRANSPORT PROTEIN HOFC HOMOLOG"/>
    <property type="match status" value="1"/>
</dbReference>
<feature type="transmembrane region" description="Helical" evidence="10">
    <location>
        <begin position="307"/>
        <end position="326"/>
    </location>
</feature>
<comment type="similarity">
    <text evidence="2 9">Belongs to the GSP F family.</text>
</comment>
<dbReference type="EMBL" id="AE013598">
    <property type="protein sequence ID" value="AAW74839.1"/>
    <property type="molecule type" value="Genomic_DNA"/>
</dbReference>
<dbReference type="InterPro" id="IPR042094">
    <property type="entry name" value="T2SS_GspF_sf"/>
</dbReference>
<organism evidence="12 13">
    <name type="scientific">Xanthomonas oryzae pv. oryzae (strain KACC10331 / KXO85)</name>
    <dbReference type="NCBI Taxonomy" id="291331"/>
    <lineage>
        <taxon>Bacteria</taxon>
        <taxon>Pseudomonadati</taxon>
        <taxon>Pseudomonadota</taxon>
        <taxon>Gammaproteobacteria</taxon>
        <taxon>Lysobacterales</taxon>
        <taxon>Lysobacteraceae</taxon>
        <taxon>Xanthomonas</taxon>
    </lineage>
</organism>
<feature type="domain" description="Type II secretion system protein GspF" evidence="11">
    <location>
        <begin position="154"/>
        <end position="277"/>
    </location>
</feature>
<evidence type="ECO:0000256" key="8">
    <source>
        <dbReference type="ARBA" id="ARBA00023136"/>
    </source>
</evidence>
<evidence type="ECO:0000259" key="11">
    <source>
        <dbReference type="Pfam" id="PF00482"/>
    </source>
</evidence>
<dbReference type="GO" id="GO:0005886">
    <property type="term" value="C:plasma membrane"/>
    <property type="evidence" value="ECO:0007669"/>
    <property type="project" value="UniProtKB-SubCell"/>
</dbReference>
<dbReference type="GO" id="GO:0015628">
    <property type="term" value="P:protein secretion by the type II secretion system"/>
    <property type="evidence" value="ECO:0007669"/>
    <property type="project" value="TreeGrafter"/>
</dbReference>
<dbReference type="AlphaFoldDB" id="Q5H2I2"/>
<dbReference type="InterPro" id="IPR001992">
    <property type="entry name" value="T2SS_GspF/T4SS_PilC_CS"/>
</dbReference>
<evidence type="ECO:0000256" key="9">
    <source>
        <dbReference type="RuleBase" id="RU003923"/>
    </source>
</evidence>
<keyword evidence="5" id="KW-0997">Cell inner membrane</keyword>
<dbReference type="STRING" id="291331.XOO1585"/>
<keyword evidence="7 10" id="KW-1133">Transmembrane helix</keyword>
<dbReference type="Gene3D" id="1.20.81.30">
    <property type="entry name" value="Type II secretion system (T2SS), domain F"/>
    <property type="match status" value="2"/>
</dbReference>
<evidence type="ECO:0000256" key="4">
    <source>
        <dbReference type="ARBA" id="ARBA00022475"/>
    </source>
</evidence>
<dbReference type="PRINTS" id="PR00812">
    <property type="entry name" value="BCTERIALGSPF"/>
</dbReference>
<evidence type="ECO:0000256" key="10">
    <source>
        <dbReference type="SAM" id="Phobius"/>
    </source>
</evidence>
<feature type="transmembrane region" description="Helical" evidence="10">
    <location>
        <begin position="461"/>
        <end position="481"/>
    </location>
</feature>
<protein>
    <submittedName>
        <fullName evidence="12">Fimbrial assembly protein</fullName>
    </submittedName>
</protein>
<evidence type="ECO:0000256" key="5">
    <source>
        <dbReference type="ARBA" id="ARBA00022519"/>
    </source>
</evidence>
<evidence type="ECO:0000256" key="1">
    <source>
        <dbReference type="ARBA" id="ARBA00004429"/>
    </source>
</evidence>
<evidence type="ECO:0000256" key="7">
    <source>
        <dbReference type="ARBA" id="ARBA00022989"/>
    </source>
</evidence>
<keyword evidence="3 9" id="KW-0813">Transport</keyword>
<sequence>MMPGISANGSSVAFKCDRDDHVTRKVRFRLRGSTSQDSAGPSINMMPLPSKHATITAYSGLGMAGFGEPNMSVARSAIKKQPVDRNTSMLQTFIWEGADKRGVKMKGEQTARNANMLRAELRRQGIVPSMVKQKPKPLFGGAGKKITPKEIAFFSRQMATMMKSGVPIVSSLEIIGEGHKNPRMKKMVGQIRTDIEGGSSLYESISKHPVQFDELYRNLVRAGEGAGVLETVLETVATYKENIEALKGKIKKALFYPAMVVAVAIIVSAILLIFVVPQFEEVFKSFGAELPAFTQLLVNASRFMVSYWWLMLIVTVGSVVGFIFAYKRSPRMQHGLDRLILKVPVIGQIMHNSAIARFARTTAVTFKAGVPLVEALGIVAGATGNKLYEEAVFRMRDDVSVGYPVNMAMKQVNLFPHMVIQMTAIGEEAGALDAMLFKVAEYFEEEVNNAVDALSSLLEPLIMVFIGTIVGGMVIGMYLPIFKLGAVVG</sequence>
<dbReference type="FunFam" id="1.20.81.30:FF:000001">
    <property type="entry name" value="Type II secretion system protein F"/>
    <property type="match status" value="2"/>
</dbReference>
<dbReference type="Proteomes" id="UP000006735">
    <property type="component" value="Chromosome"/>
</dbReference>
<dbReference type="KEGG" id="xoo:XOO1585"/>
<dbReference type="HOGENOM" id="CLU_035032_2_1_6"/>
<dbReference type="InterPro" id="IPR003004">
    <property type="entry name" value="GspF/PilC"/>
</dbReference>
<keyword evidence="8 10" id="KW-0472">Membrane</keyword>
<reference evidence="12 13" key="1">
    <citation type="journal article" date="2005" name="Nucleic Acids Res.">
        <title>The genome sequence of Xanthomonas oryzae pathovar oryzae KACC10331, the bacterial blight pathogen of rice.</title>
        <authorList>
            <person name="Lee B.M."/>
            <person name="Park Y.J."/>
            <person name="Park D.S."/>
            <person name="Kang H.W."/>
            <person name="Kim J.G."/>
            <person name="Song E.S."/>
            <person name="Park I.C."/>
            <person name="Yoon U.H."/>
            <person name="Hahn J.H."/>
            <person name="Koo B.S."/>
            <person name="Lee G.B."/>
            <person name="Kim H."/>
            <person name="Park H.S."/>
            <person name="Yoon K.O."/>
            <person name="Kim J.H."/>
            <person name="Jung C.H."/>
            <person name="Koh N.H."/>
            <person name="Seo J.S."/>
            <person name="Go S.J."/>
        </authorList>
    </citation>
    <scope>NUCLEOTIDE SEQUENCE [LARGE SCALE GENOMIC DNA]</scope>
    <source>
        <strain evidence="13">KACC10331 / KXO85</strain>
    </source>
</reference>
<feature type="domain" description="Type II secretion system protein GspF" evidence="11">
    <location>
        <begin position="358"/>
        <end position="480"/>
    </location>
</feature>
<evidence type="ECO:0000313" key="13">
    <source>
        <dbReference type="Proteomes" id="UP000006735"/>
    </source>
</evidence>